<dbReference type="InterPro" id="IPR011990">
    <property type="entry name" value="TPR-like_helical_dom_sf"/>
</dbReference>
<feature type="domain" description="Novel STAND NTPase 5" evidence="1">
    <location>
        <begin position="320"/>
        <end position="466"/>
    </location>
</feature>
<reference evidence="2 3" key="1">
    <citation type="submission" date="2017-12" db="EMBL/GenBank/DDBJ databases">
        <title>Characterization of six clinical isolates of Enterochimera gen. nov., a novel genus of the Yersiniaciae family and the three species Enterochimera arupensis sp. nov., Enterochimera coloradensis sp. nov, and Enterochimera californica sp. nov.</title>
        <authorList>
            <person name="Rossi A."/>
            <person name="Fisher M."/>
        </authorList>
    </citation>
    <scope>NUCLEOTIDE SEQUENCE [LARGE SCALE GENOMIC DNA]</scope>
    <source>
        <strain evidence="2 3">2016Iso1</strain>
    </source>
</reference>
<name>A0A2N5ERY9_9GAMM</name>
<gene>
    <name evidence="2" type="ORF">CYR34_03715</name>
</gene>
<accession>A0A2N5ERY9</accession>
<dbReference type="SUPFAM" id="SSF52540">
    <property type="entry name" value="P-loop containing nucleoside triphosphate hydrolases"/>
    <property type="match status" value="1"/>
</dbReference>
<dbReference type="Gene3D" id="1.25.40.10">
    <property type="entry name" value="Tetratricopeptide repeat domain"/>
    <property type="match status" value="1"/>
</dbReference>
<proteinExistence type="predicted"/>
<keyword evidence="3" id="KW-1185">Reference proteome</keyword>
<evidence type="ECO:0000313" key="3">
    <source>
        <dbReference type="Proteomes" id="UP000234626"/>
    </source>
</evidence>
<sequence length="1040" mass="120359">MISMDIPHILSQNINSGRVVLFLGSGATIGAKTQSGKDAPKGNDLANILSKEYFGEDKTNKTLSSIAELAISETDIHTVQQFLRDYFDEFEPAEFHLKIPTFRWVAIYTTNYDLVIERAYQKRLDKTQNIKCIYKNSDRVDEVIRTTDSICYVKLHGCITKVDDLTIPLILTPDQYVTHKRNRDRLFNRLDEHGHQYTIVFIGYSLDDLDLRQALLSLSESIDERPRFYTVTPSLSDAEARMWEKKKITALKGTFEDFINSLDQTSSVALRNISRVKNQHEIERVLNNNDLELSSKTVELLSNELIFIRSDMPTDKLKPSEFYKGNSYGWECIKESYDCRRTLTDTIISEVILLEEVERNSIVDFFLVKSHAGSGKTITLKRIAWDSAIEYNRIALYWESSNKIDVNAIFEICERATDRVFLFVDKTSFHISEITALIKRGVSSNLKLTIVSSERGNEWNMECEPLHSYVSREYRMPYLKEKEIQDLLDKLKRSQCLGLIKDLAREKQEEAFRNKAGRQILVALYEVTMGKSFEDIVFDEYNSIEPEQARLIYRTICALNRLGIPVRTGIIHRIFGVPFEIFKQRFFSPLENIVQVINPSNNDDYAYQARHPLIAEFVFARTMLNEEDKEDLYFDLIGSLDIGYSSDKKAYREIIKAKNLMALFNDPLIVRRVYDAAKQIGEFDDYYHQQIAIFEMKRKNPNFRLAEQHLDIAAEIAPYNPTINHTRSELELQKAKGGNELERERFLSRAREYALNNIRNGHDDNKSHSYHTLCKVHLKKIATILNAQIIDEKTLKELIKEFVSTLHSGLQKYPNSEFLLEAESKLSALLNDNKGAIASLEKAFSKNSASTFISIALSKAYIKNEDIPKARRIMETVLEYYPADKACNGRLAKILTDFYPQENELAEYYWRRSFTEGDSNIENQFWYARQLYINKKYEDSKHYFSITKRKNVSPEVKSKIRGPIFNKDGGLLKLGGVIVRKDDSYCFVRDFASGEVAFLHKRNIVEPLLWEQLRLDNQILYNLGFNYSGASAFNAKEFDL</sequence>
<dbReference type="Proteomes" id="UP000234626">
    <property type="component" value="Unassembled WGS sequence"/>
</dbReference>
<evidence type="ECO:0000313" key="2">
    <source>
        <dbReference type="EMBL" id="PLR52623.1"/>
    </source>
</evidence>
<dbReference type="Pfam" id="PF25199">
    <property type="entry name" value="nSTAND_NTPase5"/>
    <property type="match status" value="1"/>
</dbReference>
<dbReference type="SUPFAM" id="SSF48452">
    <property type="entry name" value="TPR-like"/>
    <property type="match status" value="1"/>
</dbReference>
<dbReference type="OrthoDB" id="2077946at2"/>
<organism evidence="2 3">
    <name type="scientific">Chimaeribacter arupi</name>
    <dbReference type="NCBI Taxonomy" id="2060066"/>
    <lineage>
        <taxon>Bacteria</taxon>
        <taxon>Pseudomonadati</taxon>
        <taxon>Pseudomonadota</taxon>
        <taxon>Gammaproteobacteria</taxon>
        <taxon>Enterobacterales</taxon>
        <taxon>Yersiniaceae</taxon>
        <taxon>Chimaeribacter</taxon>
    </lineage>
</organism>
<protein>
    <recommendedName>
        <fullName evidence="1">Novel STAND NTPase 5 domain-containing protein</fullName>
    </recommendedName>
</protein>
<comment type="caution">
    <text evidence="2">The sequence shown here is derived from an EMBL/GenBank/DDBJ whole genome shotgun (WGS) entry which is preliminary data.</text>
</comment>
<dbReference type="Pfam" id="PF13289">
    <property type="entry name" value="SIR2_2"/>
    <property type="match status" value="1"/>
</dbReference>
<dbReference type="AlphaFoldDB" id="A0A2N5ERY9"/>
<dbReference type="EMBL" id="PJZK01000002">
    <property type="protein sequence ID" value="PLR52623.1"/>
    <property type="molecule type" value="Genomic_DNA"/>
</dbReference>
<evidence type="ECO:0000259" key="1">
    <source>
        <dbReference type="Pfam" id="PF25199"/>
    </source>
</evidence>
<dbReference type="InterPro" id="IPR027417">
    <property type="entry name" value="P-loop_NTPase"/>
</dbReference>
<dbReference type="InterPro" id="IPR057574">
    <property type="entry name" value="nSTAND_NTPase5_dom"/>
</dbReference>